<dbReference type="RefSeq" id="WP_015204371.1">
    <property type="nucleotide sequence ID" value="NC_019753.1"/>
</dbReference>
<keyword evidence="2" id="KW-0731">Sigma factor</keyword>
<dbReference type="Gene3D" id="1.10.10.10">
    <property type="entry name" value="Winged helix-like DNA-binding domain superfamily/Winged helix DNA-binding domain"/>
    <property type="match status" value="2"/>
</dbReference>
<dbReference type="InterPro" id="IPR007627">
    <property type="entry name" value="RNA_pol_sigma70_r2"/>
</dbReference>
<dbReference type="KEGG" id="cep:Cri9333_3441"/>
<gene>
    <name evidence="8" type="ORF">Cri9333_3441</name>
</gene>
<dbReference type="GO" id="GO:0003677">
    <property type="term" value="F:DNA binding"/>
    <property type="evidence" value="ECO:0007669"/>
    <property type="project" value="UniProtKB-KW"/>
</dbReference>
<dbReference type="eggNOG" id="COG1191">
    <property type="taxonomic scope" value="Bacteria"/>
</dbReference>
<feature type="domain" description="RNA polymerase sigma factor 70 region 4 type 2" evidence="7">
    <location>
        <begin position="195"/>
        <end position="247"/>
    </location>
</feature>
<dbReference type="NCBIfam" id="TIGR02937">
    <property type="entry name" value="sigma70-ECF"/>
    <property type="match status" value="1"/>
</dbReference>
<dbReference type="STRING" id="1173022.Cri9333_3441"/>
<dbReference type="InterPro" id="IPR013325">
    <property type="entry name" value="RNA_pol_sigma_r2"/>
</dbReference>
<keyword evidence="1" id="KW-0805">Transcription regulation</keyword>
<evidence type="ECO:0000259" key="7">
    <source>
        <dbReference type="Pfam" id="PF08281"/>
    </source>
</evidence>
<accession>K9W225</accession>
<dbReference type="SUPFAM" id="SSF88946">
    <property type="entry name" value="Sigma2 domain of RNA polymerase sigma factors"/>
    <property type="match status" value="1"/>
</dbReference>
<dbReference type="HOGENOM" id="CLU_014793_8_5_3"/>
<evidence type="ECO:0000256" key="4">
    <source>
        <dbReference type="ARBA" id="ARBA00023163"/>
    </source>
</evidence>
<keyword evidence="9" id="KW-1185">Reference proteome</keyword>
<keyword evidence="4" id="KW-0804">Transcription</keyword>
<dbReference type="Pfam" id="PF08281">
    <property type="entry name" value="Sigma70_r4_2"/>
    <property type="match status" value="1"/>
</dbReference>
<evidence type="ECO:0000256" key="2">
    <source>
        <dbReference type="ARBA" id="ARBA00023082"/>
    </source>
</evidence>
<dbReference type="InterPro" id="IPR013249">
    <property type="entry name" value="RNA_pol_sigma70_r4_t2"/>
</dbReference>
<dbReference type="GO" id="GO:0006352">
    <property type="term" value="P:DNA-templated transcription initiation"/>
    <property type="evidence" value="ECO:0007669"/>
    <property type="project" value="InterPro"/>
</dbReference>
<protein>
    <submittedName>
        <fullName evidence="8">RNA polymerase, sigma 28 subunit, FliA/WhiG subfamily</fullName>
    </submittedName>
</protein>
<dbReference type="InterPro" id="IPR036388">
    <property type="entry name" value="WH-like_DNA-bd_sf"/>
</dbReference>
<evidence type="ECO:0000313" key="9">
    <source>
        <dbReference type="Proteomes" id="UP000010472"/>
    </source>
</evidence>
<dbReference type="NCBIfam" id="NF005644">
    <property type="entry name" value="PRK07408.1"/>
    <property type="match status" value="1"/>
</dbReference>
<dbReference type="PATRIC" id="fig|1173022.3.peg.3715"/>
<dbReference type="SUPFAM" id="SSF88659">
    <property type="entry name" value="Sigma3 and sigma4 domains of RNA polymerase sigma factors"/>
    <property type="match status" value="2"/>
</dbReference>
<dbReference type="InterPro" id="IPR014284">
    <property type="entry name" value="RNA_pol_sigma-70_dom"/>
</dbReference>
<evidence type="ECO:0000259" key="5">
    <source>
        <dbReference type="Pfam" id="PF04539"/>
    </source>
</evidence>
<evidence type="ECO:0000256" key="1">
    <source>
        <dbReference type="ARBA" id="ARBA00023015"/>
    </source>
</evidence>
<dbReference type="PANTHER" id="PTHR30385">
    <property type="entry name" value="SIGMA FACTOR F FLAGELLAR"/>
    <property type="match status" value="1"/>
</dbReference>
<evidence type="ECO:0000313" key="8">
    <source>
        <dbReference type="EMBL" id="AFZ14266.1"/>
    </source>
</evidence>
<feature type="domain" description="RNA polymerase sigma-70 region 3" evidence="5">
    <location>
        <begin position="117"/>
        <end position="183"/>
    </location>
</feature>
<dbReference type="Gene3D" id="1.10.1740.10">
    <property type="match status" value="1"/>
</dbReference>
<dbReference type="Pfam" id="PF04539">
    <property type="entry name" value="Sigma70_r3"/>
    <property type="match status" value="1"/>
</dbReference>
<dbReference type="GO" id="GO:0016987">
    <property type="term" value="F:sigma factor activity"/>
    <property type="evidence" value="ECO:0007669"/>
    <property type="project" value="UniProtKB-KW"/>
</dbReference>
<sequence length="261" mass="29656">MATQSPSRSNSINLLIAYHQNPSVALRNRLVLMNAGLVRQIAHRISYQCAEPYQDLEQIGYFGLIRAIERFNPNQGCAFSSFAVPYIRGEILHFLRDKGSVVKIPRRWQELQKEGQKVRHELFCTLGRAPRDAEIAEALNVSVQEWRESKSAAQNRLPLSLDATIGQTMDYPVTLGETLPDPHDQAMRHFEEDRHQLEGALSHLEEKTQAAIEYVFLRELPRKEAAKRIGVSPMTVTRHLQRGVEQLVTILQAPNAERLAS</sequence>
<name>K9W225_9CYAN</name>
<dbReference type="EMBL" id="CP003620">
    <property type="protein sequence ID" value="AFZ14266.1"/>
    <property type="molecule type" value="Genomic_DNA"/>
</dbReference>
<dbReference type="AlphaFoldDB" id="K9W225"/>
<organism evidence="8 9">
    <name type="scientific">Crinalium epipsammum PCC 9333</name>
    <dbReference type="NCBI Taxonomy" id="1173022"/>
    <lineage>
        <taxon>Bacteria</taxon>
        <taxon>Bacillati</taxon>
        <taxon>Cyanobacteriota</taxon>
        <taxon>Cyanophyceae</taxon>
        <taxon>Gomontiellales</taxon>
        <taxon>Gomontiellaceae</taxon>
        <taxon>Crinalium</taxon>
    </lineage>
</organism>
<dbReference type="Pfam" id="PF04542">
    <property type="entry name" value="Sigma70_r2"/>
    <property type="match status" value="1"/>
</dbReference>
<proteinExistence type="predicted"/>
<dbReference type="Proteomes" id="UP000010472">
    <property type="component" value="Chromosome"/>
</dbReference>
<evidence type="ECO:0000259" key="6">
    <source>
        <dbReference type="Pfam" id="PF04542"/>
    </source>
</evidence>
<evidence type="ECO:0000256" key="3">
    <source>
        <dbReference type="ARBA" id="ARBA00023125"/>
    </source>
</evidence>
<feature type="domain" description="RNA polymerase sigma-70 region 2" evidence="6">
    <location>
        <begin position="30"/>
        <end position="99"/>
    </location>
</feature>
<dbReference type="InterPro" id="IPR007624">
    <property type="entry name" value="RNA_pol_sigma70_r3"/>
</dbReference>
<reference evidence="8 9" key="1">
    <citation type="submission" date="2012-06" db="EMBL/GenBank/DDBJ databases">
        <title>Finished chromosome of genome of Crinalium epipsammum PCC 9333.</title>
        <authorList>
            <consortium name="US DOE Joint Genome Institute"/>
            <person name="Gugger M."/>
            <person name="Coursin T."/>
            <person name="Rippka R."/>
            <person name="Tandeau De Marsac N."/>
            <person name="Huntemann M."/>
            <person name="Wei C.-L."/>
            <person name="Han J."/>
            <person name="Detter J.C."/>
            <person name="Han C."/>
            <person name="Tapia R."/>
            <person name="Davenport K."/>
            <person name="Daligault H."/>
            <person name="Erkkila T."/>
            <person name="Gu W."/>
            <person name="Munk A.C.C."/>
            <person name="Teshima H."/>
            <person name="Xu Y."/>
            <person name="Chain P."/>
            <person name="Chen A."/>
            <person name="Krypides N."/>
            <person name="Mavromatis K."/>
            <person name="Markowitz V."/>
            <person name="Szeto E."/>
            <person name="Ivanova N."/>
            <person name="Mikhailova N."/>
            <person name="Ovchinnikova G."/>
            <person name="Pagani I."/>
            <person name="Pati A."/>
            <person name="Goodwin L."/>
            <person name="Peters L."/>
            <person name="Pitluck S."/>
            <person name="Woyke T."/>
            <person name="Kerfeld C."/>
        </authorList>
    </citation>
    <scope>NUCLEOTIDE SEQUENCE [LARGE SCALE GENOMIC DNA]</scope>
    <source>
        <strain evidence="8 9">PCC 9333</strain>
    </source>
</reference>
<keyword evidence="3" id="KW-0238">DNA-binding</keyword>
<dbReference type="InterPro" id="IPR013324">
    <property type="entry name" value="RNA_pol_sigma_r3/r4-like"/>
</dbReference>
<dbReference type="PANTHER" id="PTHR30385:SF4">
    <property type="entry name" value="RNA POLYMERASE SIGMA-E FACTOR"/>
    <property type="match status" value="1"/>
</dbReference>